<dbReference type="FunFam" id="3.40.10.10:FF:000001">
    <property type="entry name" value="DNA-3-methyladenine glycosylase 2"/>
    <property type="match status" value="1"/>
</dbReference>
<feature type="domain" description="HTH araC/xylS-type" evidence="14">
    <location>
        <begin position="100"/>
        <end position="198"/>
    </location>
</feature>
<dbReference type="GO" id="GO:0032131">
    <property type="term" value="F:alkylated DNA binding"/>
    <property type="evidence" value="ECO:0007669"/>
    <property type="project" value="TreeGrafter"/>
</dbReference>
<dbReference type="InterPro" id="IPR023170">
    <property type="entry name" value="HhH_base_excis_C"/>
</dbReference>
<dbReference type="InterPro" id="IPR051912">
    <property type="entry name" value="Alkylbase_DNA_Glycosylase/TA"/>
</dbReference>
<dbReference type="InterPro" id="IPR003265">
    <property type="entry name" value="HhH-GPD_domain"/>
</dbReference>
<proteinExistence type="predicted"/>
<dbReference type="Gene3D" id="1.10.1670.10">
    <property type="entry name" value="Helix-hairpin-Helix base-excision DNA repair enzymes (C-terminal)"/>
    <property type="match status" value="1"/>
</dbReference>
<dbReference type="GO" id="GO:0006285">
    <property type="term" value="P:base-excision repair, AP site formation"/>
    <property type="evidence" value="ECO:0007669"/>
    <property type="project" value="TreeGrafter"/>
</dbReference>
<evidence type="ECO:0000256" key="5">
    <source>
        <dbReference type="ARBA" id="ARBA00022679"/>
    </source>
</evidence>
<comment type="cofactor">
    <cofactor evidence="2">
        <name>Zn(2+)</name>
        <dbReference type="ChEBI" id="CHEBI:29105"/>
    </cofactor>
</comment>
<dbReference type="GO" id="GO:0043916">
    <property type="term" value="F:DNA-7-methylguanine glycosylase activity"/>
    <property type="evidence" value="ECO:0007669"/>
    <property type="project" value="TreeGrafter"/>
</dbReference>
<evidence type="ECO:0000256" key="6">
    <source>
        <dbReference type="ARBA" id="ARBA00022723"/>
    </source>
</evidence>
<dbReference type="InterPro" id="IPR037046">
    <property type="entry name" value="AlkA_N_sf"/>
</dbReference>
<keyword evidence="13" id="KW-0234">DNA repair</keyword>
<dbReference type="EC" id="3.2.2.21" evidence="3"/>
<dbReference type="Gene3D" id="3.40.10.10">
    <property type="entry name" value="DNA Methylphosphotriester Repair Domain"/>
    <property type="match status" value="1"/>
</dbReference>
<dbReference type="OrthoDB" id="9811249at2"/>
<dbReference type="Gene3D" id="1.10.340.30">
    <property type="entry name" value="Hypothetical protein, domain 2"/>
    <property type="match status" value="1"/>
</dbReference>
<dbReference type="GO" id="GO:0032993">
    <property type="term" value="C:protein-DNA complex"/>
    <property type="evidence" value="ECO:0007669"/>
    <property type="project" value="TreeGrafter"/>
</dbReference>
<gene>
    <name evidence="15" type="ORF">SAMN04488035_0015</name>
</gene>
<dbReference type="PROSITE" id="PS00041">
    <property type="entry name" value="HTH_ARAC_FAMILY_1"/>
    <property type="match status" value="1"/>
</dbReference>
<keyword evidence="7" id="KW-0227">DNA damage</keyword>
<dbReference type="PANTHER" id="PTHR43003:SF13">
    <property type="entry name" value="DNA-3-METHYLADENINE GLYCOSYLASE 2"/>
    <property type="match status" value="1"/>
</dbReference>
<dbReference type="SMART" id="SM01009">
    <property type="entry name" value="AlkA_N"/>
    <property type="match status" value="1"/>
</dbReference>
<evidence type="ECO:0000256" key="13">
    <source>
        <dbReference type="ARBA" id="ARBA00023204"/>
    </source>
</evidence>
<evidence type="ECO:0000313" key="15">
    <source>
        <dbReference type="EMBL" id="SFE64953.1"/>
    </source>
</evidence>
<evidence type="ECO:0000256" key="2">
    <source>
        <dbReference type="ARBA" id="ARBA00001947"/>
    </source>
</evidence>
<comment type="catalytic activity">
    <reaction evidence="1">
        <text>Hydrolysis of alkylated DNA, releasing 3-methyladenine, 3-methylguanine, 7-methylguanine and 7-methyladenine.</text>
        <dbReference type="EC" id="3.2.2.21"/>
    </reaction>
</comment>
<dbReference type="GO" id="GO:0008168">
    <property type="term" value="F:methyltransferase activity"/>
    <property type="evidence" value="ECO:0007669"/>
    <property type="project" value="UniProtKB-KW"/>
</dbReference>
<dbReference type="GO" id="GO:0005737">
    <property type="term" value="C:cytoplasm"/>
    <property type="evidence" value="ECO:0007669"/>
    <property type="project" value="TreeGrafter"/>
</dbReference>
<dbReference type="SUPFAM" id="SSF46689">
    <property type="entry name" value="Homeodomain-like"/>
    <property type="match status" value="1"/>
</dbReference>
<evidence type="ECO:0000256" key="12">
    <source>
        <dbReference type="ARBA" id="ARBA00023163"/>
    </source>
</evidence>
<dbReference type="SUPFAM" id="SSF48150">
    <property type="entry name" value="DNA-glycosylase"/>
    <property type="match status" value="1"/>
</dbReference>
<dbReference type="InterPro" id="IPR018062">
    <property type="entry name" value="HTH_AraC-typ_CS"/>
</dbReference>
<dbReference type="Proteomes" id="UP000198520">
    <property type="component" value="Unassembled WGS sequence"/>
</dbReference>
<dbReference type="Pfam" id="PF06029">
    <property type="entry name" value="AlkA_N"/>
    <property type="match status" value="1"/>
</dbReference>
<evidence type="ECO:0000256" key="9">
    <source>
        <dbReference type="ARBA" id="ARBA00023015"/>
    </source>
</evidence>
<name>A0A1I2CAX8_9MICO</name>
<dbReference type="PROSITE" id="PS01124">
    <property type="entry name" value="HTH_ARAC_FAMILY_2"/>
    <property type="match status" value="1"/>
</dbReference>
<sequence>MTTTAADAARYALGDPGFPQRYRAIDARDTRFDGQFFTAVSSTGIYCRPSCPARTPKPEHVTFYLTSAAAHEAGFRACKRCLPEATPGTPAWDLRRDVAGRAMRLIADGVVDREGIAGLAARLGYSVRHVHRVLVAELGAGPLALARARRAQSARTLLVGTDLPMAQVAFAAGFGSVRQFNDTVSQVFATAPQELRARVRPHSGAAPVGDGVHLDQVGLDVDLPVREPFDAPGAFAFLAARAVPGVEAADLAPDRLRYARTLTLPSGPGAVEVTATRPRTGGWRLHARLELTGLADVAPAVARVRRLFDLDADPGAVDAALAADPALAPLVARTPGIRVPGTADGHELVVRAIVGQQISVAAARAHLTRLADRLGSPYGSGIDGLRRVFPTAAQIAAVPEESADEPLDPDRVLRLPRRATAAVLDAARALASGELVVDVGADPDGLRAALEARPRIGPWTAAYVAMRVLGDPDAWLPGDVALLAGARAVGAVPVDDPKPAAHARLTSRAEAWAPWRSYAAMHLWQAADSTSGGAR</sequence>
<dbReference type="SUPFAM" id="SSF55945">
    <property type="entry name" value="TATA-box binding protein-like"/>
    <property type="match status" value="1"/>
</dbReference>
<dbReference type="PANTHER" id="PTHR43003">
    <property type="entry name" value="DNA-3-METHYLADENINE GLYCOSYLASE"/>
    <property type="match status" value="1"/>
</dbReference>
<evidence type="ECO:0000256" key="10">
    <source>
        <dbReference type="ARBA" id="ARBA00023125"/>
    </source>
</evidence>
<dbReference type="GO" id="GO:0032259">
    <property type="term" value="P:methylation"/>
    <property type="evidence" value="ECO:0007669"/>
    <property type="project" value="UniProtKB-KW"/>
</dbReference>
<dbReference type="InterPro" id="IPR011257">
    <property type="entry name" value="DNA_glycosylase"/>
</dbReference>
<evidence type="ECO:0000256" key="4">
    <source>
        <dbReference type="ARBA" id="ARBA00022603"/>
    </source>
</evidence>
<dbReference type="Gene3D" id="3.30.310.20">
    <property type="entry name" value="DNA-3-methyladenine glycosylase AlkA, N-terminal domain"/>
    <property type="match status" value="1"/>
</dbReference>
<keyword evidence="11" id="KW-0010">Activator</keyword>
<keyword evidence="8" id="KW-0862">Zinc</keyword>
<dbReference type="GO" id="GO:0008725">
    <property type="term" value="F:DNA-3-methyladenine glycosylase activity"/>
    <property type="evidence" value="ECO:0007669"/>
    <property type="project" value="TreeGrafter"/>
</dbReference>
<keyword evidence="16" id="KW-1185">Reference proteome</keyword>
<reference evidence="16" key="1">
    <citation type="submission" date="2016-10" db="EMBL/GenBank/DDBJ databases">
        <authorList>
            <person name="Varghese N."/>
            <person name="Submissions S."/>
        </authorList>
    </citation>
    <scope>NUCLEOTIDE SEQUENCE [LARGE SCALE GENOMIC DNA]</scope>
    <source>
        <strain evidence="16">DSM 19083</strain>
    </source>
</reference>
<keyword evidence="5" id="KW-0808">Transferase</keyword>
<evidence type="ECO:0000256" key="3">
    <source>
        <dbReference type="ARBA" id="ARBA00012000"/>
    </source>
</evidence>
<evidence type="ECO:0000256" key="7">
    <source>
        <dbReference type="ARBA" id="ARBA00022763"/>
    </source>
</evidence>
<keyword evidence="9" id="KW-0805">Transcription regulation</keyword>
<protein>
    <recommendedName>
        <fullName evidence="3">DNA-3-methyladenine glycosylase II</fullName>
        <ecNumber evidence="3">3.2.2.21</ecNumber>
    </recommendedName>
</protein>
<evidence type="ECO:0000256" key="11">
    <source>
        <dbReference type="ARBA" id="ARBA00023159"/>
    </source>
</evidence>
<dbReference type="GO" id="GO:0006307">
    <property type="term" value="P:DNA alkylation repair"/>
    <property type="evidence" value="ECO:0007669"/>
    <property type="project" value="TreeGrafter"/>
</dbReference>
<organism evidence="15 16">
    <name type="scientific">Flavimobilis marinus</name>
    <dbReference type="NCBI Taxonomy" id="285351"/>
    <lineage>
        <taxon>Bacteria</taxon>
        <taxon>Bacillati</taxon>
        <taxon>Actinomycetota</taxon>
        <taxon>Actinomycetes</taxon>
        <taxon>Micrococcales</taxon>
        <taxon>Jonesiaceae</taxon>
        <taxon>Flavimobilis</taxon>
    </lineage>
</organism>
<dbReference type="InterPro" id="IPR018060">
    <property type="entry name" value="HTH_AraC"/>
</dbReference>
<dbReference type="AlphaFoldDB" id="A0A1I2CAX8"/>
<accession>A0A1I2CAX8</accession>
<dbReference type="GO" id="GO:0008270">
    <property type="term" value="F:zinc ion binding"/>
    <property type="evidence" value="ECO:0007669"/>
    <property type="project" value="InterPro"/>
</dbReference>
<keyword evidence="6" id="KW-0479">Metal-binding</keyword>
<keyword evidence="4" id="KW-0489">Methyltransferase</keyword>
<dbReference type="Pfam" id="PF02805">
    <property type="entry name" value="Ada_Zn_binding"/>
    <property type="match status" value="1"/>
</dbReference>
<dbReference type="CDD" id="cd00056">
    <property type="entry name" value="ENDO3c"/>
    <property type="match status" value="1"/>
</dbReference>
<evidence type="ECO:0000259" key="14">
    <source>
        <dbReference type="PROSITE" id="PS01124"/>
    </source>
</evidence>
<dbReference type="Pfam" id="PF12833">
    <property type="entry name" value="HTH_18"/>
    <property type="match status" value="1"/>
</dbReference>
<dbReference type="InterPro" id="IPR004026">
    <property type="entry name" value="Ada_DNA_repair_Zn-bd"/>
</dbReference>
<dbReference type="STRING" id="285351.SAMN04488035_0015"/>
<dbReference type="GO" id="GO:0003700">
    <property type="term" value="F:DNA-binding transcription factor activity"/>
    <property type="evidence" value="ECO:0007669"/>
    <property type="project" value="InterPro"/>
</dbReference>
<evidence type="ECO:0000256" key="8">
    <source>
        <dbReference type="ARBA" id="ARBA00022833"/>
    </source>
</evidence>
<dbReference type="InterPro" id="IPR035451">
    <property type="entry name" value="Ada-like_dom_sf"/>
</dbReference>
<dbReference type="GO" id="GO:0043565">
    <property type="term" value="F:sequence-specific DNA binding"/>
    <property type="evidence" value="ECO:0007669"/>
    <property type="project" value="InterPro"/>
</dbReference>
<keyword evidence="10" id="KW-0238">DNA-binding</keyword>
<dbReference type="Gene3D" id="1.10.10.60">
    <property type="entry name" value="Homeodomain-like"/>
    <property type="match status" value="1"/>
</dbReference>
<dbReference type="InterPro" id="IPR010316">
    <property type="entry name" value="AlkA_N"/>
</dbReference>
<dbReference type="SUPFAM" id="SSF57884">
    <property type="entry name" value="Ada DNA repair protein, N-terminal domain (N-Ada 10)"/>
    <property type="match status" value="1"/>
</dbReference>
<evidence type="ECO:0000256" key="1">
    <source>
        <dbReference type="ARBA" id="ARBA00000086"/>
    </source>
</evidence>
<dbReference type="SMART" id="SM00342">
    <property type="entry name" value="HTH_ARAC"/>
    <property type="match status" value="1"/>
</dbReference>
<keyword evidence="12" id="KW-0804">Transcription</keyword>
<dbReference type="EMBL" id="FONZ01000001">
    <property type="protein sequence ID" value="SFE64953.1"/>
    <property type="molecule type" value="Genomic_DNA"/>
</dbReference>
<dbReference type="SMART" id="SM00478">
    <property type="entry name" value="ENDO3c"/>
    <property type="match status" value="1"/>
</dbReference>
<evidence type="ECO:0000313" key="16">
    <source>
        <dbReference type="Proteomes" id="UP000198520"/>
    </source>
</evidence>
<dbReference type="RefSeq" id="WP_093374095.1">
    <property type="nucleotide sequence ID" value="NZ_BNAN01000001.1"/>
</dbReference>
<dbReference type="InterPro" id="IPR009057">
    <property type="entry name" value="Homeodomain-like_sf"/>
</dbReference>